<protein>
    <submittedName>
        <fullName evidence="1">Uncharacterized protein</fullName>
    </submittedName>
</protein>
<accession>A0AAE0Z7H6</accession>
<dbReference type="AlphaFoldDB" id="A0AAE0Z7H6"/>
<dbReference type="Proteomes" id="UP001283361">
    <property type="component" value="Unassembled WGS sequence"/>
</dbReference>
<evidence type="ECO:0000313" key="1">
    <source>
        <dbReference type="EMBL" id="KAK3763716.1"/>
    </source>
</evidence>
<keyword evidence="2" id="KW-1185">Reference proteome</keyword>
<name>A0AAE0Z7H6_9GAST</name>
<evidence type="ECO:0000313" key="2">
    <source>
        <dbReference type="Proteomes" id="UP001283361"/>
    </source>
</evidence>
<reference evidence="1" key="1">
    <citation type="journal article" date="2023" name="G3 (Bethesda)">
        <title>A reference genome for the long-term kleptoplast-retaining sea slug Elysia crispata morphotype clarki.</title>
        <authorList>
            <person name="Eastman K.E."/>
            <person name="Pendleton A.L."/>
            <person name="Shaikh M.A."/>
            <person name="Suttiyut T."/>
            <person name="Ogas R."/>
            <person name="Tomko P."/>
            <person name="Gavelis G."/>
            <person name="Widhalm J.R."/>
            <person name="Wisecaver J.H."/>
        </authorList>
    </citation>
    <scope>NUCLEOTIDE SEQUENCE</scope>
    <source>
        <strain evidence="1">ECLA1</strain>
    </source>
</reference>
<sequence length="76" mass="8684">MISFSNPDDKDKQFTDFLRLGLAVSYVDTLLQAMVNSFEVLAMSLEYTALPYKLLNFKDGKFKEISEYCPIDLFSG</sequence>
<proteinExistence type="predicted"/>
<organism evidence="1 2">
    <name type="scientific">Elysia crispata</name>
    <name type="common">lettuce slug</name>
    <dbReference type="NCBI Taxonomy" id="231223"/>
    <lineage>
        <taxon>Eukaryota</taxon>
        <taxon>Metazoa</taxon>
        <taxon>Spiralia</taxon>
        <taxon>Lophotrochozoa</taxon>
        <taxon>Mollusca</taxon>
        <taxon>Gastropoda</taxon>
        <taxon>Heterobranchia</taxon>
        <taxon>Euthyneura</taxon>
        <taxon>Panpulmonata</taxon>
        <taxon>Sacoglossa</taxon>
        <taxon>Placobranchoidea</taxon>
        <taxon>Plakobranchidae</taxon>
        <taxon>Elysia</taxon>
    </lineage>
</organism>
<gene>
    <name evidence="1" type="ORF">RRG08_062819</name>
</gene>
<dbReference type="EMBL" id="JAWDGP010004508">
    <property type="protein sequence ID" value="KAK3763716.1"/>
    <property type="molecule type" value="Genomic_DNA"/>
</dbReference>
<comment type="caution">
    <text evidence="1">The sequence shown here is derived from an EMBL/GenBank/DDBJ whole genome shotgun (WGS) entry which is preliminary data.</text>
</comment>